<evidence type="ECO:0000313" key="2">
    <source>
        <dbReference type="EMBL" id="GBO18029.1"/>
    </source>
</evidence>
<protein>
    <recommendedName>
        <fullName evidence="4">Retrotransposon gag domain-containing protein</fullName>
    </recommendedName>
</protein>
<dbReference type="OrthoDB" id="8061005at2759"/>
<sequence>SLNIKPKAGETELKLEQIIDEFDKFFGDYKNEIFASFVLLEIKQKPYEKFQEFYTRLKLVAEDCNYDKPERMLRDKIVQGISDKPLQERLLWETEEKDHQENRKHFKKSYLSANLPNSAKISQKR</sequence>
<feature type="region of interest" description="Disordered" evidence="1">
    <location>
        <begin position="95"/>
        <end position="125"/>
    </location>
</feature>
<name>A0A4Y2UYE7_ARAVE</name>
<gene>
    <name evidence="2" type="ORF">AVEN_243956-2_1</name>
</gene>
<evidence type="ECO:0008006" key="4">
    <source>
        <dbReference type="Google" id="ProtNLM"/>
    </source>
</evidence>
<organism evidence="2 3">
    <name type="scientific">Araneus ventricosus</name>
    <name type="common">Orbweaver spider</name>
    <name type="synonym">Epeira ventricosa</name>
    <dbReference type="NCBI Taxonomy" id="182803"/>
    <lineage>
        <taxon>Eukaryota</taxon>
        <taxon>Metazoa</taxon>
        <taxon>Ecdysozoa</taxon>
        <taxon>Arthropoda</taxon>
        <taxon>Chelicerata</taxon>
        <taxon>Arachnida</taxon>
        <taxon>Araneae</taxon>
        <taxon>Araneomorphae</taxon>
        <taxon>Entelegynae</taxon>
        <taxon>Araneoidea</taxon>
        <taxon>Araneidae</taxon>
        <taxon>Araneus</taxon>
    </lineage>
</organism>
<dbReference type="PANTHER" id="PTHR33198">
    <property type="entry name" value="ANK_REP_REGION DOMAIN-CONTAINING PROTEIN-RELATED"/>
    <property type="match status" value="1"/>
</dbReference>
<evidence type="ECO:0000313" key="3">
    <source>
        <dbReference type="Proteomes" id="UP000499080"/>
    </source>
</evidence>
<reference evidence="2 3" key="1">
    <citation type="journal article" date="2019" name="Sci. Rep.">
        <title>Orb-weaving spider Araneus ventricosus genome elucidates the spidroin gene catalogue.</title>
        <authorList>
            <person name="Kono N."/>
            <person name="Nakamura H."/>
            <person name="Ohtoshi R."/>
            <person name="Moran D.A.P."/>
            <person name="Shinohara A."/>
            <person name="Yoshida Y."/>
            <person name="Fujiwara M."/>
            <person name="Mori M."/>
            <person name="Tomita M."/>
            <person name="Arakawa K."/>
        </authorList>
    </citation>
    <scope>NUCLEOTIDE SEQUENCE [LARGE SCALE GENOMIC DNA]</scope>
</reference>
<dbReference type="EMBL" id="BGPR01041699">
    <property type="protein sequence ID" value="GBO18029.1"/>
    <property type="molecule type" value="Genomic_DNA"/>
</dbReference>
<dbReference type="Proteomes" id="UP000499080">
    <property type="component" value="Unassembled WGS sequence"/>
</dbReference>
<comment type="caution">
    <text evidence="2">The sequence shown here is derived from an EMBL/GenBank/DDBJ whole genome shotgun (WGS) entry which is preliminary data.</text>
</comment>
<proteinExistence type="predicted"/>
<accession>A0A4Y2UYE7</accession>
<evidence type="ECO:0000256" key="1">
    <source>
        <dbReference type="SAM" id="MobiDB-lite"/>
    </source>
</evidence>
<feature type="compositionally biased region" description="Polar residues" evidence="1">
    <location>
        <begin position="111"/>
        <end position="125"/>
    </location>
</feature>
<keyword evidence="3" id="KW-1185">Reference proteome</keyword>
<dbReference type="AlphaFoldDB" id="A0A4Y2UYE7"/>
<feature type="non-terminal residue" evidence="2">
    <location>
        <position position="1"/>
    </location>
</feature>